<evidence type="ECO:0000313" key="3">
    <source>
        <dbReference type="Proteomes" id="UP000626092"/>
    </source>
</evidence>
<feature type="compositionally biased region" description="Basic and acidic residues" evidence="1">
    <location>
        <begin position="14"/>
        <end position="28"/>
    </location>
</feature>
<accession>A0A834G8A8</accession>
<protein>
    <submittedName>
        <fullName evidence="2">Uncharacterized protein</fullName>
    </submittedName>
</protein>
<sequence length="68" mass="7742">MAVGDPSSSVVLDSDPREYRPPPPHEFKPVGLKLYKPKRNTFDRGLVLHEPEVHFSGKNREVNSKFPN</sequence>
<dbReference type="AlphaFoldDB" id="A0A834G8A8"/>
<organism evidence="2 3">
    <name type="scientific">Rhododendron simsii</name>
    <name type="common">Sims's rhododendron</name>
    <dbReference type="NCBI Taxonomy" id="118357"/>
    <lineage>
        <taxon>Eukaryota</taxon>
        <taxon>Viridiplantae</taxon>
        <taxon>Streptophyta</taxon>
        <taxon>Embryophyta</taxon>
        <taxon>Tracheophyta</taxon>
        <taxon>Spermatophyta</taxon>
        <taxon>Magnoliopsida</taxon>
        <taxon>eudicotyledons</taxon>
        <taxon>Gunneridae</taxon>
        <taxon>Pentapetalae</taxon>
        <taxon>asterids</taxon>
        <taxon>Ericales</taxon>
        <taxon>Ericaceae</taxon>
        <taxon>Ericoideae</taxon>
        <taxon>Rhodoreae</taxon>
        <taxon>Rhododendron</taxon>
    </lineage>
</organism>
<proteinExistence type="predicted"/>
<dbReference type="Proteomes" id="UP000626092">
    <property type="component" value="Unassembled WGS sequence"/>
</dbReference>
<evidence type="ECO:0000256" key="1">
    <source>
        <dbReference type="SAM" id="MobiDB-lite"/>
    </source>
</evidence>
<reference evidence="2" key="1">
    <citation type="submission" date="2019-11" db="EMBL/GenBank/DDBJ databases">
        <authorList>
            <person name="Liu Y."/>
            <person name="Hou J."/>
            <person name="Li T.-Q."/>
            <person name="Guan C.-H."/>
            <person name="Wu X."/>
            <person name="Wu H.-Z."/>
            <person name="Ling F."/>
            <person name="Zhang R."/>
            <person name="Shi X.-G."/>
            <person name="Ren J.-P."/>
            <person name="Chen E.-F."/>
            <person name="Sun J.-M."/>
        </authorList>
    </citation>
    <scope>NUCLEOTIDE SEQUENCE</scope>
    <source>
        <strain evidence="2">Adult_tree_wgs_1</strain>
        <tissue evidence="2">Leaves</tissue>
    </source>
</reference>
<comment type="caution">
    <text evidence="2">The sequence shown here is derived from an EMBL/GenBank/DDBJ whole genome shotgun (WGS) entry which is preliminary data.</text>
</comment>
<keyword evidence="3" id="KW-1185">Reference proteome</keyword>
<gene>
    <name evidence="2" type="ORF">RHSIM_Rhsim12G0011700</name>
</gene>
<dbReference type="EMBL" id="WJXA01000012">
    <property type="protein sequence ID" value="KAF7124869.1"/>
    <property type="molecule type" value="Genomic_DNA"/>
</dbReference>
<name>A0A834G8A8_RHOSS</name>
<evidence type="ECO:0000313" key="2">
    <source>
        <dbReference type="EMBL" id="KAF7124869.1"/>
    </source>
</evidence>
<feature type="region of interest" description="Disordered" evidence="1">
    <location>
        <begin position="1"/>
        <end position="31"/>
    </location>
</feature>
<feature type="compositionally biased region" description="Low complexity" evidence="1">
    <location>
        <begin position="1"/>
        <end position="13"/>
    </location>
</feature>